<protein>
    <recommendedName>
        <fullName evidence="4">NAD(P)-binding domain-containing protein</fullName>
    </recommendedName>
</protein>
<evidence type="ECO:0000259" key="4">
    <source>
        <dbReference type="Pfam" id="PF13460"/>
    </source>
</evidence>
<dbReference type="PANTHER" id="PTHR47706:SF1">
    <property type="entry name" value="CIPA-LIKE, PUTATIVE (AFU_ORTHOLOGUE AFUA_1G12460)-RELATED"/>
    <property type="match status" value="1"/>
</dbReference>
<evidence type="ECO:0000256" key="2">
    <source>
        <dbReference type="ARBA" id="ARBA00022857"/>
    </source>
</evidence>
<dbReference type="GO" id="GO:0016491">
    <property type="term" value="F:oxidoreductase activity"/>
    <property type="evidence" value="ECO:0007669"/>
    <property type="project" value="UniProtKB-KW"/>
</dbReference>
<feature type="domain" description="NAD(P)-binding" evidence="4">
    <location>
        <begin position="12"/>
        <end position="131"/>
    </location>
</feature>
<dbReference type="Proteomes" id="UP000775872">
    <property type="component" value="Unassembled WGS sequence"/>
</dbReference>
<dbReference type="PANTHER" id="PTHR47706">
    <property type="entry name" value="NMRA-LIKE FAMILY PROTEIN"/>
    <property type="match status" value="1"/>
</dbReference>
<keyword evidence="6" id="KW-1185">Reference proteome</keyword>
<comment type="caution">
    <text evidence="5">The sequence shown here is derived from an EMBL/GenBank/DDBJ whole genome shotgun (WGS) entry which is preliminary data.</text>
</comment>
<organism evidence="5 6">
    <name type="scientific">Clonostachys solani</name>
    <dbReference type="NCBI Taxonomy" id="160281"/>
    <lineage>
        <taxon>Eukaryota</taxon>
        <taxon>Fungi</taxon>
        <taxon>Dikarya</taxon>
        <taxon>Ascomycota</taxon>
        <taxon>Pezizomycotina</taxon>
        <taxon>Sordariomycetes</taxon>
        <taxon>Hypocreomycetidae</taxon>
        <taxon>Hypocreales</taxon>
        <taxon>Bionectriaceae</taxon>
        <taxon>Clonostachys</taxon>
    </lineage>
</organism>
<dbReference type="EMBL" id="CABFOC020000058">
    <property type="protein sequence ID" value="CAH0055616.1"/>
    <property type="molecule type" value="Genomic_DNA"/>
</dbReference>
<dbReference type="Gene3D" id="3.40.50.720">
    <property type="entry name" value="NAD(P)-binding Rossmann-like Domain"/>
    <property type="match status" value="1"/>
</dbReference>
<evidence type="ECO:0000256" key="3">
    <source>
        <dbReference type="ARBA" id="ARBA00023002"/>
    </source>
</evidence>
<dbReference type="Pfam" id="PF13460">
    <property type="entry name" value="NAD_binding_10"/>
    <property type="match status" value="1"/>
</dbReference>
<keyword evidence="2" id="KW-0521">NADP</keyword>
<dbReference type="SUPFAM" id="SSF51735">
    <property type="entry name" value="NAD(P)-binding Rossmann-fold domains"/>
    <property type="match status" value="1"/>
</dbReference>
<reference evidence="5" key="1">
    <citation type="submission" date="2021-10" db="EMBL/GenBank/DDBJ databases">
        <authorList>
            <person name="Piombo E."/>
        </authorList>
    </citation>
    <scope>NUCLEOTIDE SEQUENCE</scope>
</reference>
<dbReference type="CDD" id="cd05259">
    <property type="entry name" value="PCBER_SDR_a"/>
    <property type="match status" value="1"/>
</dbReference>
<evidence type="ECO:0000313" key="6">
    <source>
        <dbReference type="Proteomes" id="UP000775872"/>
    </source>
</evidence>
<gene>
    <name evidence="5" type="ORF">CSOL1703_00017720</name>
</gene>
<evidence type="ECO:0000256" key="1">
    <source>
        <dbReference type="ARBA" id="ARBA00005725"/>
    </source>
</evidence>
<name>A0A9N9ZHH9_9HYPO</name>
<dbReference type="OrthoDB" id="9974981at2759"/>
<dbReference type="InterPro" id="IPR045312">
    <property type="entry name" value="PCBER-like"/>
</dbReference>
<proteinExistence type="inferred from homology"/>
<evidence type="ECO:0000313" key="5">
    <source>
        <dbReference type="EMBL" id="CAH0055616.1"/>
    </source>
</evidence>
<accession>A0A9N9ZHH9</accession>
<comment type="similarity">
    <text evidence="1">Belongs to the NmrA-type oxidoreductase family. Isoflavone reductase subfamily.</text>
</comment>
<dbReference type="AlphaFoldDB" id="A0A9N9ZHH9"/>
<sequence length="297" mass="32263">MSLIKKIALFGKGNVGSAALEHLLKAGFQVTVFGRSKHEVPLGATFVQVDYSLDTLSEALKGHDAIVSTVGPAAVLTQKTIIDAAIIAGVRRFVPSEFSSVNTDPKARDVPTFQLFIEVQDYLKAKAEAGDIEFTIFATGPFLEYVFGSPLFIDLEHRAVQLHDKGDVRISATSIAGIGKAIAGGLQKPDQTKNRVVHVHETVISQLKLLDLAKKAFPEVELNITTVNSLDALDAATVKFVQDPTDLIAAFQLIKAVMVSGKYYTEYLELDNELVGLPTLSDVDLEKDWVPLMAKKK</sequence>
<dbReference type="InterPro" id="IPR016040">
    <property type="entry name" value="NAD(P)-bd_dom"/>
</dbReference>
<dbReference type="InterPro" id="IPR051609">
    <property type="entry name" value="NmrA/Isoflavone_reductase-like"/>
</dbReference>
<dbReference type="InterPro" id="IPR036291">
    <property type="entry name" value="NAD(P)-bd_dom_sf"/>
</dbReference>
<keyword evidence="3" id="KW-0560">Oxidoreductase</keyword>